<comment type="caution">
    <text evidence="1">The sequence shown here is derived from an EMBL/GenBank/DDBJ whole genome shotgun (WGS) entry which is preliminary data.</text>
</comment>
<dbReference type="Proteomes" id="UP001162992">
    <property type="component" value="Chromosome 1"/>
</dbReference>
<name>A0ACC2ET57_DIPCM</name>
<keyword evidence="2" id="KW-1185">Reference proteome</keyword>
<organism evidence="1 2">
    <name type="scientific">Diphasiastrum complanatum</name>
    <name type="common">Issler's clubmoss</name>
    <name type="synonym">Lycopodium complanatum</name>
    <dbReference type="NCBI Taxonomy" id="34168"/>
    <lineage>
        <taxon>Eukaryota</taxon>
        <taxon>Viridiplantae</taxon>
        <taxon>Streptophyta</taxon>
        <taxon>Embryophyta</taxon>
        <taxon>Tracheophyta</taxon>
        <taxon>Lycopodiopsida</taxon>
        <taxon>Lycopodiales</taxon>
        <taxon>Lycopodiaceae</taxon>
        <taxon>Lycopodioideae</taxon>
        <taxon>Diphasiastrum</taxon>
    </lineage>
</organism>
<proteinExistence type="predicted"/>
<reference evidence="2" key="1">
    <citation type="journal article" date="2024" name="Proc. Natl. Acad. Sci. U.S.A.">
        <title>Extraordinary preservation of gene collinearity over three hundred million years revealed in homosporous lycophytes.</title>
        <authorList>
            <person name="Li C."/>
            <person name="Wickell D."/>
            <person name="Kuo L.Y."/>
            <person name="Chen X."/>
            <person name="Nie B."/>
            <person name="Liao X."/>
            <person name="Peng D."/>
            <person name="Ji J."/>
            <person name="Jenkins J."/>
            <person name="Williams M."/>
            <person name="Shu S."/>
            <person name="Plott C."/>
            <person name="Barry K."/>
            <person name="Rajasekar S."/>
            <person name="Grimwood J."/>
            <person name="Han X."/>
            <person name="Sun S."/>
            <person name="Hou Z."/>
            <person name="He W."/>
            <person name="Dai G."/>
            <person name="Sun C."/>
            <person name="Schmutz J."/>
            <person name="Leebens-Mack J.H."/>
            <person name="Li F.W."/>
            <person name="Wang L."/>
        </authorList>
    </citation>
    <scope>NUCLEOTIDE SEQUENCE [LARGE SCALE GENOMIC DNA]</scope>
    <source>
        <strain evidence="2">cv. PW_Plant_1</strain>
    </source>
</reference>
<evidence type="ECO:0000313" key="1">
    <source>
        <dbReference type="EMBL" id="KAJ7569588.1"/>
    </source>
</evidence>
<accession>A0ACC2ET57</accession>
<evidence type="ECO:0000313" key="2">
    <source>
        <dbReference type="Proteomes" id="UP001162992"/>
    </source>
</evidence>
<dbReference type="EMBL" id="CM055092">
    <property type="protein sequence ID" value="KAJ7569588.1"/>
    <property type="molecule type" value="Genomic_DNA"/>
</dbReference>
<sequence>MPQLWRLRAALRCGSLISHSAPLSISSSAGRTRGWHSWSHFSSSSSSSSSSGGIHLGLRGPILEPTNVVPIWVGFRLDWRWPPASSLQVKQCRTFATKLKKPKIKPYSSYKWRFKLLANGLYKRWRSGKRHNAHSKTPKQRRQLRRPSVAPPALAKVMKKLHVQ</sequence>
<gene>
    <name evidence="1" type="ORF">O6H91_01G085000</name>
</gene>
<protein>
    <submittedName>
        <fullName evidence="1">Uncharacterized protein</fullName>
    </submittedName>
</protein>